<accession>A0ABX9Q3Y6</accession>
<evidence type="ECO:0000313" key="2">
    <source>
        <dbReference type="Proteomes" id="UP000278907"/>
    </source>
</evidence>
<dbReference type="Proteomes" id="UP000278907">
    <property type="component" value="Unassembled WGS sequence"/>
</dbReference>
<proteinExistence type="predicted"/>
<organism evidence="1 2">
    <name type="scientific">Corallococcus praedator</name>
    <dbReference type="NCBI Taxonomy" id="2316724"/>
    <lineage>
        <taxon>Bacteria</taxon>
        <taxon>Pseudomonadati</taxon>
        <taxon>Myxococcota</taxon>
        <taxon>Myxococcia</taxon>
        <taxon>Myxococcales</taxon>
        <taxon>Cystobacterineae</taxon>
        <taxon>Myxococcaceae</taxon>
        <taxon>Corallococcus</taxon>
    </lineage>
</organism>
<reference evidence="1 2" key="1">
    <citation type="submission" date="2018-09" db="EMBL/GenBank/DDBJ databases">
        <authorList>
            <person name="Livingstone P.G."/>
            <person name="Whitworth D.E."/>
        </authorList>
    </citation>
    <scope>NUCLEOTIDE SEQUENCE [LARGE SCALE GENOMIC DNA]</scope>
    <source>
        <strain evidence="1 2">CA031B</strain>
    </source>
</reference>
<name>A0ABX9Q3Y6_9BACT</name>
<evidence type="ECO:0000313" key="1">
    <source>
        <dbReference type="EMBL" id="RKH88398.1"/>
    </source>
</evidence>
<feature type="non-terminal residue" evidence="1">
    <location>
        <position position="1"/>
    </location>
</feature>
<keyword evidence="2" id="KW-1185">Reference proteome</keyword>
<sequence length="319" mass="33359">EVHGAQLSLVTNVAQRGLVGVQAALGLNLSNGDVDGVGQLSLGANIARGGMQGMQATLGLNVATQDVSGMQLALGVNHANNALHGVQFTLGVNSVAGDMKGLQGAMALNRAHAVTGVQLGLINVGGDVTGMQLGLINVASVVHGMQLGLINVSQEVNGVPLGLLTFEKKGQFHLEVFGSDLQLTNVALKFGGKHLYTTLIAGIGPDDRFQRFSLGLGLGGHIPLGSRFWVDVDAAGSNVLSTDNPFSEDSNNLLVQVRAMVGFQVMSRFAVFGGPTYNAWFTWGDPGFAKLSTLPVRSHDISGTRRVQNWPGFQLGVRI</sequence>
<protein>
    <submittedName>
        <fullName evidence="1">Caspase family protein</fullName>
    </submittedName>
</protein>
<dbReference type="EMBL" id="RAWI01000753">
    <property type="protein sequence ID" value="RKH88398.1"/>
    <property type="molecule type" value="Genomic_DNA"/>
</dbReference>
<gene>
    <name evidence="1" type="ORF">D7Y13_41500</name>
</gene>
<comment type="caution">
    <text evidence="1">The sequence shown here is derived from an EMBL/GenBank/DDBJ whole genome shotgun (WGS) entry which is preliminary data.</text>
</comment>